<dbReference type="Proteomes" id="UP000574769">
    <property type="component" value="Unassembled WGS sequence"/>
</dbReference>
<comment type="caution">
    <text evidence="1">The sequence shown here is derived from an EMBL/GenBank/DDBJ whole genome shotgun (WGS) entry which is preliminary data.</text>
</comment>
<dbReference type="AlphaFoldDB" id="A0A7W7AMI3"/>
<proteinExistence type="predicted"/>
<accession>A0A7W7AMI3</accession>
<organism evidence="1 2">
    <name type="scientific">Sphingomonas abaci</name>
    <dbReference type="NCBI Taxonomy" id="237611"/>
    <lineage>
        <taxon>Bacteria</taxon>
        <taxon>Pseudomonadati</taxon>
        <taxon>Pseudomonadota</taxon>
        <taxon>Alphaproteobacteria</taxon>
        <taxon>Sphingomonadales</taxon>
        <taxon>Sphingomonadaceae</taxon>
        <taxon>Sphingomonas</taxon>
    </lineage>
</organism>
<dbReference type="RefSeq" id="WP_093068075.1">
    <property type="nucleotide sequence ID" value="NZ_JACHNY010000016.1"/>
</dbReference>
<sequence>MAQVIYTFRVGPRLFELAANAMRSHSIAVERFEPISATTMKGLEYFMATPDVGELLARAREFDESGDIRVTLRVQHSQKELFQAARIRAGGDDGKPAATQFTMTVGLLSIFPHLTSKTDGTCSLKEG</sequence>
<reference evidence="1 2" key="1">
    <citation type="submission" date="2020-08" db="EMBL/GenBank/DDBJ databases">
        <title>Genomic Encyclopedia of Type Strains, Phase IV (KMG-IV): sequencing the most valuable type-strain genomes for metagenomic binning, comparative biology and taxonomic classification.</title>
        <authorList>
            <person name="Goeker M."/>
        </authorList>
    </citation>
    <scope>NUCLEOTIDE SEQUENCE [LARGE SCALE GENOMIC DNA]</scope>
    <source>
        <strain evidence="1 2">DSM 15867</strain>
    </source>
</reference>
<evidence type="ECO:0000313" key="2">
    <source>
        <dbReference type="Proteomes" id="UP000574769"/>
    </source>
</evidence>
<evidence type="ECO:0000313" key="1">
    <source>
        <dbReference type="EMBL" id="MBB4619807.1"/>
    </source>
</evidence>
<dbReference type="EMBL" id="JACHNY010000016">
    <property type="protein sequence ID" value="MBB4619807.1"/>
    <property type="molecule type" value="Genomic_DNA"/>
</dbReference>
<protein>
    <submittedName>
        <fullName evidence="1">Uncharacterized protein</fullName>
    </submittedName>
</protein>
<keyword evidence="2" id="KW-1185">Reference proteome</keyword>
<name>A0A7W7AMI3_9SPHN</name>
<gene>
    <name evidence="1" type="ORF">GGQ96_003967</name>
</gene>